<dbReference type="Proteomes" id="UP000053328">
    <property type="component" value="Unassembled WGS sequence"/>
</dbReference>
<dbReference type="NCBIfam" id="TIGR02714">
    <property type="entry name" value="amido_AtzD_TrzD"/>
    <property type="match status" value="1"/>
</dbReference>
<comment type="similarity">
    <text evidence="1 3">Belongs to the cyclic amide hydrolase (CyAH) family.</text>
</comment>
<dbReference type="Gene3D" id="3.30.1330.180">
    <property type="entry name" value="Cyanuric acid hydrolase/Barbiturase, RU B"/>
    <property type="match status" value="1"/>
</dbReference>
<comment type="caution">
    <text evidence="3">Lacks conserved residue(s) required for the propagation of feature annotation.</text>
</comment>
<evidence type="ECO:0000256" key="1">
    <source>
        <dbReference type="ARBA" id="ARBA00010947"/>
    </source>
</evidence>
<feature type="region of interest" description="RU A" evidence="3">
    <location>
        <begin position="1"/>
        <end position="91"/>
    </location>
</feature>
<feature type="binding site" evidence="3">
    <location>
        <position position="318"/>
    </location>
    <ligand>
        <name>substrate</name>
    </ligand>
</feature>
<dbReference type="OrthoDB" id="5210206at2759"/>
<dbReference type="Gene3D" id="3.30.1330.170">
    <property type="entry name" value="Cyanuric acid hydrolase/Barbiturase, RU A"/>
    <property type="match status" value="1"/>
</dbReference>
<name>A0A0D2C892_9EURO</name>
<feature type="binding site" evidence="3">
    <location>
        <begin position="71"/>
        <end position="72"/>
    </location>
    <ligand>
        <name>substrate</name>
    </ligand>
</feature>
<sequence>MVAVDILKFPISSPADTTPLDRLVESGYKSSQILAVVGKTEGNGCVNDFSRTLASTVWEPKVPADAVTIFSGGTEGVLCPHVTFIVRAEDTSSNNPSYTGLVASVGHTRALHPHEIGTPDHARTVAATIESMMADDLSVRPEDVVLVLIKCPLLTSAKVEAVRATGKEPITTDTYESMARSRYACAVGIAAALGEIPNTQIDSALQPAKASGSGSVWSAKASCSSGAELEDNHIMILAKDLAVSDVGSTGPQLRAVSRPMKDAIDADAILDLLSQVKQDGGKVVQVFAKAEADPYGTVRGNRHTMNTDSDIHSTRHARAAVGGLLAGLVGDTLLYVSGGAEGQGPAGGGSLCVVYTIRSEATSHEQSLPDRELSKT</sequence>
<dbReference type="EC" id="3.5.2.15" evidence="3"/>
<dbReference type="AlphaFoldDB" id="A0A0D2C892"/>
<dbReference type="InterPro" id="IPR014086">
    <property type="entry name" value="AtzD/Barbiturase"/>
</dbReference>
<feature type="site" description="Important for substrate specificity" evidence="3">
    <location>
        <position position="314"/>
    </location>
</feature>
<feature type="binding site" evidence="3">
    <location>
        <position position="340"/>
    </location>
    <ligand>
        <name>Mg(2+)</name>
        <dbReference type="ChEBI" id="CHEBI:18420"/>
        <note>structural</note>
    </ligand>
</feature>
<dbReference type="Gene3D" id="3.30.1330.160">
    <property type="entry name" value="Cyanuric acid hydrolase/Barbituras, RU C"/>
    <property type="match status" value="1"/>
</dbReference>
<keyword evidence="3" id="KW-0479">Metal-binding</keyword>
<dbReference type="HOGENOM" id="CLU_808206_0_0_1"/>
<accession>A0A0D2C892</accession>
<feature type="binding site" evidence="3">
    <location>
        <begin position="337"/>
        <end position="338"/>
    </location>
    <ligand>
        <name>substrate</name>
    </ligand>
</feature>
<evidence type="ECO:0000256" key="2">
    <source>
        <dbReference type="ARBA" id="ARBA00022801"/>
    </source>
</evidence>
<reference evidence="4 5" key="1">
    <citation type="submission" date="2015-01" db="EMBL/GenBank/DDBJ databases">
        <title>The Genome Sequence of Exophiala spinifera CBS89968.</title>
        <authorList>
            <consortium name="The Broad Institute Genomics Platform"/>
            <person name="Cuomo C."/>
            <person name="de Hoog S."/>
            <person name="Gorbushina A."/>
            <person name="Stielow B."/>
            <person name="Teixiera M."/>
            <person name="Abouelleil A."/>
            <person name="Chapman S.B."/>
            <person name="Priest M."/>
            <person name="Young S.K."/>
            <person name="Wortman J."/>
            <person name="Nusbaum C."/>
            <person name="Birren B."/>
        </authorList>
    </citation>
    <scope>NUCLEOTIDE SEQUENCE [LARGE SCALE GENOMIC DNA]</scope>
    <source>
        <strain evidence="4 5">CBS 89968</strain>
    </source>
</reference>
<keyword evidence="3" id="KW-0460">Magnesium</keyword>
<feature type="active site" description="Nucleophile" evidence="3">
    <location>
        <position position="224"/>
    </location>
</feature>
<dbReference type="EMBL" id="KN847492">
    <property type="protein sequence ID" value="KIW19794.1"/>
    <property type="molecule type" value="Genomic_DNA"/>
</dbReference>
<feature type="binding site" evidence="3">
    <location>
        <position position="343"/>
    </location>
    <ligand>
        <name>Mg(2+)</name>
        <dbReference type="ChEBI" id="CHEBI:18420"/>
        <note>structural</note>
    </ligand>
</feature>
<comment type="activity regulation">
    <text evidence="3">Inhibited by barbituric acid.</text>
</comment>
<feature type="binding site" evidence="3">
    <location>
        <position position="348"/>
    </location>
    <ligand>
        <name>Mg(2+)</name>
        <dbReference type="ChEBI" id="CHEBI:18420"/>
        <note>structural</note>
    </ligand>
</feature>
<protein>
    <recommendedName>
        <fullName evidence="3">Cyanuric acid amidohydrolase</fullName>
        <shortName evidence="3">CAH</shortName>
        <ecNumber evidence="3">3.5.2.15</ecNumber>
    </recommendedName>
</protein>
<dbReference type="GO" id="GO:0046872">
    <property type="term" value="F:metal ion binding"/>
    <property type="evidence" value="ECO:0007669"/>
    <property type="project" value="UniProtKB-UniRule"/>
</dbReference>
<feature type="binding site" evidence="3">
    <location>
        <position position="182"/>
    </location>
    <ligand>
        <name>substrate</name>
    </ligand>
</feature>
<dbReference type="GeneID" id="27327452"/>
<feature type="binding site" evidence="3">
    <location>
        <begin position="224"/>
        <end position="225"/>
    </location>
    <ligand>
        <name>substrate</name>
    </ligand>
</feature>
<comment type="catalytic activity">
    <reaction evidence="3">
        <text>cyanurate + H2O = 1-carboxybiuret + H(+)</text>
        <dbReference type="Rhea" id="RHEA:70363"/>
        <dbReference type="ChEBI" id="CHEBI:15377"/>
        <dbReference type="ChEBI" id="CHEBI:15378"/>
        <dbReference type="ChEBI" id="CHEBI:38028"/>
        <dbReference type="ChEBI" id="CHEBI:142864"/>
        <dbReference type="EC" id="3.5.2.15"/>
    </reaction>
</comment>
<dbReference type="GO" id="GO:0018753">
    <property type="term" value="F:cyanuric acid amidohydrolase activity"/>
    <property type="evidence" value="ECO:0007669"/>
    <property type="project" value="UniProtKB-UniRule"/>
</dbReference>
<comment type="domain">
    <text evidence="3">The monomer structure is formed from three repeating units (RUs) that share the same structure as one another. The monomer, the active site and substrate all possess threefold rotational symmetry, to the extent that the active site possesses three potential Ser-Lys catalytic dyads. It is possible that any or all of the three active-site serines may act as nucleophile (albeit only one can do so per catalytic cycle).</text>
</comment>
<comment type="pathway">
    <text evidence="3">Xenobiotic degradation; atrazine degradation; biuret from cyanurate: step 1/1.</text>
</comment>
<dbReference type="Pfam" id="PF09663">
    <property type="entry name" value="Amido_AtzD_TrzD"/>
    <property type="match status" value="1"/>
</dbReference>
<evidence type="ECO:0000313" key="5">
    <source>
        <dbReference type="Proteomes" id="UP000053328"/>
    </source>
</evidence>
<feature type="binding site" evidence="3">
    <location>
        <position position="291"/>
    </location>
    <ligand>
        <name>Mg(2+)</name>
        <dbReference type="ChEBI" id="CHEBI:18420"/>
        <note>structural</note>
    </ligand>
</feature>
<proteinExistence type="inferred from homology"/>
<dbReference type="GO" id="GO:0019381">
    <property type="term" value="P:atrazine catabolic process"/>
    <property type="evidence" value="ECO:0007669"/>
    <property type="project" value="UniProtKB-UniRule"/>
</dbReference>
<feature type="binding site" evidence="3">
    <location>
        <position position="345"/>
    </location>
    <ligand>
        <name>Mg(2+)</name>
        <dbReference type="ChEBI" id="CHEBI:18420"/>
        <note>structural</note>
    </ligand>
</feature>
<evidence type="ECO:0000313" key="4">
    <source>
        <dbReference type="EMBL" id="KIW19794.1"/>
    </source>
</evidence>
<comment type="subunit">
    <text evidence="3">Homotetramer.</text>
</comment>
<evidence type="ECO:0000256" key="3">
    <source>
        <dbReference type="HAMAP-Rule" id="MF_01989"/>
    </source>
</evidence>
<organism evidence="4 5">
    <name type="scientific">Exophiala spinifera</name>
    <dbReference type="NCBI Taxonomy" id="91928"/>
    <lineage>
        <taxon>Eukaryota</taxon>
        <taxon>Fungi</taxon>
        <taxon>Dikarya</taxon>
        <taxon>Ascomycota</taxon>
        <taxon>Pezizomycotina</taxon>
        <taxon>Eurotiomycetes</taxon>
        <taxon>Chaetothyriomycetidae</taxon>
        <taxon>Chaetothyriales</taxon>
        <taxon>Herpotrichiellaceae</taxon>
        <taxon>Exophiala</taxon>
    </lineage>
</organism>
<dbReference type="InterPro" id="IPR043008">
    <property type="entry name" value="AtzD/Barbiturase_RUA"/>
</dbReference>
<dbReference type="VEuPathDB" id="FungiDB:PV08_00369"/>
<dbReference type="InterPro" id="IPR043007">
    <property type="entry name" value="AtzD/Barbiturase_RUC"/>
</dbReference>
<feature type="active site" evidence="3">
    <location>
        <position position="150"/>
    </location>
</feature>
<keyword evidence="2 3" id="KW-0378">Hydrolase</keyword>
<keyword evidence="5" id="KW-1185">Reference proteome</keyword>
<dbReference type="InterPro" id="IPR043006">
    <property type="entry name" value="AtzD/Barbiturase_RUB"/>
</dbReference>
<dbReference type="HAMAP" id="MF_01989">
    <property type="entry name" value="Cyc_amidohydrol"/>
    <property type="match status" value="1"/>
</dbReference>
<feature type="binding site" evidence="3">
    <location>
        <position position="344"/>
    </location>
    <ligand>
        <name>Mg(2+)</name>
        <dbReference type="ChEBI" id="CHEBI:18420"/>
        <note>structural</note>
    </ligand>
</feature>
<comment type="function">
    <text evidence="3">Responsible for the hydrolysis of cyanuric acid, an intermediate formed during catabolism of s-triazine based compounds in herbicides such as atrazine and polymers such as melamine. Catalyzes the hydrolytic opening of the s-triazine ring of cyanuric acid (2,4,6-trihydroxy-s-triazine) to yield carbon dioxide and carboxybiuret, which spontaneously decarboxylates to biuret.</text>
</comment>
<dbReference type="UniPathway" id="UPA00008">
    <property type="reaction ID" value="UER00502"/>
</dbReference>
<dbReference type="RefSeq" id="XP_016240010.1">
    <property type="nucleotide sequence ID" value="XM_016374734.1"/>
</dbReference>
<feature type="region of interest" description="RU C" evidence="3">
    <location>
        <begin position="253"/>
        <end position="376"/>
    </location>
</feature>
<gene>
    <name evidence="4" type="ORF">PV08_00369</name>
</gene>
<feature type="binding site" evidence="3">
    <location>
        <position position="51"/>
    </location>
    <ligand>
        <name>substrate</name>
    </ligand>
</feature>